<feature type="transmembrane region" description="Helical" evidence="7">
    <location>
        <begin position="203"/>
        <end position="222"/>
    </location>
</feature>
<feature type="transmembrane region" description="Helical" evidence="7">
    <location>
        <begin position="51"/>
        <end position="76"/>
    </location>
</feature>
<evidence type="ECO:0000256" key="8">
    <source>
        <dbReference type="SAM" id="SignalP"/>
    </source>
</evidence>
<keyword evidence="5 7" id="KW-1133">Transmembrane helix</keyword>
<evidence type="ECO:0000256" key="3">
    <source>
        <dbReference type="ARBA" id="ARBA00022692"/>
    </source>
</evidence>
<dbReference type="STRING" id="983965.A0A2T4C0U8"/>
<dbReference type="GO" id="GO:0016020">
    <property type="term" value="C:membrane"/>
    <property type="evidence" value="ECO:0007669"/>
    <property type="project" value="UniProtKB-SubCell"/>
</dbReference>
<dbReference type="SMART" id="SM00665">
    <property type="entry name" value="B561"/>
    <property type="match status" value="1"/>
</dbReference>
<evidence type="ECO:0000259" key="9">
    <source>
        <dbReference type="PROSITE" id="PS50939"/>
    </source>
</evidence>
<dbReference type="Gene3D" id="1.20.120.1770">
    <property type="match status" value="1"/>
</dbReference>
<gene>
    <name evidence="10" type="ORF">M440DRAFT_1392595</name>
</gene>
<keyword evidence="3 7" id="KW-0812">Transmembrane</keyword>
<dbReference type="OrthoDB" id="19261at2759"/>
<sequence>MMRTHRVALLGLLLTLASDLVLAQEIQKQESRNTHTIEPRDSFKVWNRERNAHACIMSIVFVVLYPLGAISIRLPIHQIPYLRNTYLQNKVMAMHVPIQLLAFVMMIGGMALGIRVAQFLGYIHHPVRAHVVIGLLAVCTIILFQPALGVLHHRYFKRTGRKSKFAYVHRWIGRVAIILGMINTGLGFQLAKKNVIIHTHTYVREYVLLGILVTAWVFFVLYDEFRVRRSAAVPDGEKGAQQQEPKR</sequence>
<dbReference type="PANTHER" id="PTHR47797:SF1">
    <property type="entry name" value="CYTOCHROME B561 DOMAIN-CONTAINING PROTEIN-RELATED"/>
    <property type="match status" value="1"/>
</dbReference>
<dbReference type="Pfam" id="PF03188">
    <property type="entry name" value="Cytochrom_B561"/>
    <property type="match status" value="1"/>
</dbReference>
<dbReference type="AlphaFoldDB" id="A0A2T4C0U8"/>
<feature type="signal peptide" evidence="8">
    <location>
        <begin position="1"/>
        <end position="23"/>
    </location>
</feature>
<comment type="subcellular location">
    <subcellularLocation>
        <location evidence="1">Membrane</location>
    </subcellularLocation>
</comment>
<organism evidence="10 11">
    <name type="scientific">Trichoderma longibrachiatum ATCC 18648</name>
    <dbReference type="NCBI Taxonomy" id="983965"/>
    <lineage>
        <taxon>Eukaryota</taxon>
        <taxon>Fungi</taxon>
        <taxon>Dikarya</taxon>
        <taxon>Ascomycota</taxon>
        <taxon>Pezizomycotina</taxon>
        <taxon>Sordariomycetes</taxon>
        <taxon>Hypocreomycetidae</taxon>
        <taxon>Hypocreales</taxon>
        <taxon>Hypocreaceae</taxon>
        <taxon>Trichoderma</taxon>
    </lineage>
</organism>
<dbReference type="PROSITE" id="PS50939">
    <property type="entry name" value="CYTOCHROME_B561"/>
    <property type="match status" value="1"/>
</dbReference>
<keyword evidence="6 7" id="KW-0472">Membrane</keyword>
<dbReference type="InterPro" id="IPR006593">
    <property type="entry name" value="Cyt_b561/ferric_Rdtase_TM"/>
</dbReference>
<feature type="transmembrane region" description="Helical" evidence="7">
    <location>
        <begin position="96"/>
        <end position="117"/>
    </location>
</feature>
<feature type="chain" id="PRO_5015536059" description="Cytochrome b561 domain-containing protein" evidence="8">
    <location>
        <begin position="24"/>
        <end position="247"/>
    </location>
</feature>
<proteinExistence type="predicted"/>
<accession>A0A2T4C0U8</accession>
<keyword evidence="2" id="KW-0813">Transport</keyword>
<keyword evidence="8" id="KW-0732">Signal</keyword>
<keyword evidence="4" id="KW-0249">Electron transport</keyword>
<evidence type="ECO:0000256" key="4">
    <source>
        <dbReference type="ARBA" id="ARBA00022982"/>
    </source>
</evidence>
<evidence type="ECO:0000313" key="11">
    <source>
        <dbReference type="Proteomes" id="UP000240760"/>
    </source>
</evidence>
<name>A0A2T4C0U8_TRILO</name>
<feature type="transmembrane region" description="Helical" evidence="7">
    <location>
        <begin position="129"/>
        <end position="151"/>
    </location>
</feature>
<evidence type="ECO:0000256" key="6">
    <source>
        <dbReference type="ARBA" id="ARBA00023136"/>
    </source>
</evidence>
<evidence type="ECO:0000256" key="5">
    <source>
        <dbReference type="ARBA" id="ARBA00022989"/>
    </source>
</evidence>
<evidence type="ECO:0000256" key="7">
    <source>
        <dbReference type="SAM" id="Phobius"/>
    </source>
</evidence>
<feature type="domain" description="Cytochrome b561" evidence="9">
    <location>
        <begin position="9"/>
        <end position="225"/>
    </location>
</feature>
<evidence type="ECO:0000256" key="2">
    <source>
        <dbReference type="ARBA" id="ARBA00022448"/>
    </source>
</evidence>
<protein>
    <recommendedName>
        <fullName evidence="9">Cytochrome b561 domain-containing protein</fullName>
    </recommendedName>
</protein>
<feature type="transmembrane region" description="Helical" evidence="7">
    <location>
        <begin position="171"/>
        <end position="191"/>
    </location>
</feature>
<dbReference type="CDD" id="cd08760">
    <property type="entry name" value="Cyt_b561_FRRS1_like"/>
    <property type="match status" value="1"/>
</dbReference>
<reference evidence="10 11" key="1">
    <citation type="submission" date="2016-07" db="EMBL/GenBank/DDBJ databases">
        <title>Multiple horizontal gene transfer events from other fungi enriched the ability of initially mycotrophic Trichoderma (Ascomycota) to feed on dead plant biomass.</title>
        <authorList>
            <consortium name="DOE Joint Genome Institute"/>
            <person name="Aerts A."/>
            <person name="Atanasova L."/>
            <person name="Chenthamara K."/>
            <person name="Zhang J."/>
            <person name="Grujic M."/>
            <person name="Henrissat B."/>
            <person name="Kuo A."/>
            <person name="Salamov A."/>
            <person name="Lipzen A."/>
            <person name="Labutti K."/>
            <person name="Barry K."/>
            <person name="Miao Y."/>
            <person name="Rahimi M.J."/>
            <person name="Shen Q."/>
            <person name="Grigoriev I.V."/>
            <person name="Kubicek C.P."/>
            <person name="Druzhinina I.S."/>
        </authorList>
    </citation>
    <scope>NUCLEOTIDE SEQUENCE [LARGE SCALE GENOMIC DNA]</scope>
    <source>
        <strain evidence="10 11">ATCC 18648</strain>
    </source>
</reference>
<evidence type="ECO:0000256" key="1">
    <source>
        <dbReference type="ARBA" id="ARBA00004370"/>
    </source>
</evidence>
<dbReference type="EMBL" id="KZ679134">
    <property type="protein sequence ID" value="PTB75135.1"/>
    <property type="molecule type" value="Genomic_DNA"/>
</dbReference>
<dbReference type="PANTHER" id="PTHR47797">
    <property type="entry name" value="DEHYDROGENASE, PUTATIVE (AFU_ORTHOLOGUE AFUA_8G05805)-RELATED"/>
    <property type="match status" value="1"/>
</dbReference>
<keyword evidence="11" id="KW-1185">Reference proteome</keyword>
<evidence type="ECO:0000313" key="10">
    <source>
        <dbReference type="EMBL" id="PTB75135.1"/>
    </source>
</evidence>
<dbReference type="Proteomes" id="UP000240760">
    <property type="component" value="Unassembled WGS sequence"/>
</dbReference>